<keyword evidence="2" id="KW-1185">Reference proteome</keyword>
<reference evidence="2" key="1">
    <citation type="journal article" date="2019" name="Int. J. Syst. Evol. Microbiol.">
        <title>The Global Catalogue of Microorganisms (GCM) 10K type strain sequencing project: providing services to taxonomists for standard genome sequencing and annotation.</title>
        <authorList>
            <consortium name="The Broad Institute Genomics Platform"/>
            <consortium name="The Broad Institute Genome Sequencing Center for Infectious Disease"/>
            <person name="Wu L."/>
            <person name="Ma J."/>
        </authorList>
    </citation>
    <scope>NUCLEOTIDE SEQUENCE [LARGE SCALE GENOMIC DNA]</scope>
    <source>
        <strain evidence="2">JCM 9373</strain>
    </source>
</reference>
<name>A0ABP6NVP6_9ACTN</name>
<protein>
    <submittedName>
        <fullName evidence="1">Uncharacterized protein</fullName>
    </submittedName>
</protein>
<evidence type="ECO:0000313" key="1">
    <source>
        <dbReference type="EMBL" id="GAA3158799.1"/>
    </source>
</evidence>
<dbReference type="Proteomes" id="UP001500320">
    <property type="component" value="Unassembled WGS sequence"/>
</dbReference>
<comment type="caution">
    <text evidence="1">The sequence shown here is derived from an EMBL/GenBank/DDBJ whole genome shotgun (WGS) entry which is preliminary data.</text>
</comment>
<evidence type="ECO:0000313" key="2">
    <source>
        <dbReference type="Proteomes" id="UP001500320"/>
    </source>
</evidence>
<sequence length="86" mass="9080">MTSTRLPWLRAAAIAAFRPDRSVTAPAADGPGSGAGADALAVCTDDIARDRAVAMVAAQPRSLRRRATGVLDMWGEELTKTPSMRK</sequence>
<gene>
    <name evidence="1" type="ORF">GCM10010466_56960</name>
</gene>
<organism evidence="1 2">
    <name type="scientific">Planomonospora alba</name>
    <dbReference type="NCBI Taxonomy" id="161354"/>
    <lineage>
        <taxon>Bacteria</taxon>
        <taxon>Bacillati</taxon>
        <taxon>Actinomycetota</taxon>
        <taxon>Actinomycetes</taxon>
        <taxon>Streptosporangiales</taxon>
        <taxon>Streptosporangiaceae</taxon>
        <taxon>Planomonospora</taxon>
    </lineage>
</organism>
<accession>A0ABP6NVP6</accession>
<proteinExistence type="predicted"/>
<dbReference type="EMBL" id="BAAAUT010000060">
    <property type="protein sequence ID" value="GAA3158799.1"/>
    <property type="molecule type" value="Genomic_DNA"/>
</dbReference>